<evidence type="ECO:0000256" key="2">
    <source>
        <dbReference type="ARBA" id="ARBA00022475"/>
    </source>
</evidence>
<dbReference type="Pfam" id="PF03631">
    <property type="entry name" value="Virul_fac_BrkB"/>
    <property type="match status" value="1"/>
</dbReference>
<evidence type="ECO:0000256" key="6">
    <source>
        <dbReference type="SAM" id="Phobius"/>
    </source>
</evidence>
<name>A0A4R5ETT7_9RHOB</name>
<dbReference type="NCBIfam" id="TIGR00765">
    <property type="entry name" value="yihY_not_rbn"/>
    <property type="match status" value="1"/>
</dbReference>
<feature type="transmembrane region" description="Helical" evidence="6">
    <location>
        <begin position="136"/>
        <end position="162"/>
    </location>
</feature>
<feature type="transmembrane region" description="Helical" evidence="6">
    <location>
        <begin position="242"/>
        <end position="267"/>
    </location>
</feature>
<keyword evidence="2" id="KW-1003">Cell membrane</keyword>
<reference evidence="7 8" key="1">
    <citation type="submission" date="2019-03" db="EMBL/GenBank/DDBJ databases">
        <authorList>
            <person name="Zhang S."/>
        </authorList>
    </citation>
    <scope>NUCLEOTIDE SEQUENCE [LARGE SCALE GENOMIC DNA]</scope>
    <source>
        <strain evidence="7 8">S4J41</strain>
    </source>
</reference>
<dbReference type="InterPro" id="IPR017039">
    <property type="entry name" value="Virul_fac_BrkB"/>
</dbReference>
<organism evidence="7 8">
    <name type="scientific">Antarcticimicrobium sediminis</name>
    <dbReference type="NCBI Taxonomy" id="2546227"/>
    <lineage>
        <taxon>Bacteria</taxon>
        <taxon>Pseudomonadati</taxon>
        <taxon>Pseudomonadota</taxon>
        <taxon>Alphaproteobacteria</taxon>
        <taxon>Rhodobacterales</taxon>
        <taxon>Paracoccaceae</taxon>
        <taxon>Antarcticimicrobium</taxon>
    </lineage>
</organism>
<evidence type="ECO:0000256" key="1">
    <source>
        <dbReference type="ARBA" id="ARBA00004651"/>
    </source>
</evidence>
<dbReference type="Proteomes" id="UP000294662">
    <property type="component" value="Unassembled WGS sequence"/>
</dbReference>
<evidence type="ECO:0000256" key="3">
    <source>
        <dbReference type="ARBA" id="ARBA00022692"/>
    </source>
</evidence>
<dbReference type="PIRSF" id="PIRSF035875">
    <property type="entry name" value="RNase_BN"/>
    <property type="match status" value="1"/>
</dbReference>
<gene>
    <name evidence="7" type="ORF">E1B25_09230</name>
</gene>
<dbReference type="AlphaFoldDB" id="A0A4R5ETT7"/>
<keyword evidence="5 6" id="KW-0472">Membrane</keyword>
<keyword evidence="4 6" id="KW-1133">Transmembrane helix</keyword>
<comment type="caution">
    <text evidence="7">The sequence shown here is derived from an EMBL/GenBank/DDBJ whole genome shotgun (WGS) entry which is preliminary data.</text>
</comment>
<feature type="transmembrane region" description="Helical" evidence="6">
    <location>
        <begin position="95"/>
        <end position="115"/>
    </location>
</feature>
<feature type="transmembrane region" description="Helical" evidence="6">
    <location>
        <begin position="213"/>
        <end position="236"/>
    </location>
</feature>
<evidence type="ECO:0000313" key="8">
    <source>
        <dbReference type="Proteomes" id="UP000294662"/>
    </source>
</evidence>
<dbReference type="RefSeq" id="WP_132828643.1">
    <property type="nucleotide sequence ID" value="NZ_SMFP01000005.1"/>
</dbReference>
<dbReference type="GO" id="GO:0005886">
    <property type="term" value="C:plasma membrane"/>
    <property type="evidence" value="ECO:0007669"/>
    <property type="project" value="UniProtKB-SubCell"/>
</dbReference>
<dbReference type="PANTHER" id="PTHR30213:SF0">
    <property type="entry name" value="UPF0761 MEMBRANE PROTEIN YIHY"/>
    <property type="match status" value="1"/>
</dbReference>
<keyword evidence="8" id="KW-1185">Reference proteome</keyword>
<proteinExistence type="predicted"/>
<sequence>MSILPPRTRRILRALLHAAARFGDKGGWVMSSHVAMSMMMALFPFVLFVVALAGFLSRDVPVDDLFQVLLGAWPEQVAIPIERELRAVLTASESGLMTLGGVLALYFASNGVNAVRVAMERAYHETDPRPFWQTRLLSLGLVVAGAALVLAGLAVDVVLPIYTNMLRAAVPGEVSAWFVGVGASWLFVALMPVLGVVACHLLLPGRRHPLRQILPGVVLTLVLWALAGWGFSIYIARFAAYSATYAGLAGAMSALIFLYLNAAILILGAEFNGTLIEAALEDPTAEDPAAKAG</sequence>
<feature type="transmembrane region" description="Helical" evidence="6">
    <location>
        <begin position="174"/>
        <end position="201"/>
    </location>
</feature>
<comment type="subcellular location">
    <subcellularLocation>
        <location evidence="1">Cell membrane</location>
        <topology evidence="1">Multi-pass membrane protein</topology>
    </subcellularLocation>
</comment>
<feature type="transmembrane region" description="Helical" evidence="6">
    <location>
        <begin position="34"/>
        <end position="56"/>
    </location>
</feature>
<accession>A0A4R5ETT7</accession>
<protein>
    <submittedName>
        <fullName evidence="7">YihY/virulence factor BrkB family protein</fullName>
    </submittedName>
</protein>
<evidence type="ECO:0000256" key="4">
    <source>
        <dbReference type="ARBA" id="ARBA00022989"/>
    </source>
</evidence>
<evidence type="ECO:0000256" key="5">
    <source>
        <dbReference type="ARBA" id="ARBA00023136"/>
    </source>
</evidence>
<keyword evidence="3 6" id="KW-0812">Transmembrane</keyword>
<dbReference type="OrthoDB" id="7163777at2"/>
<dbReference type="EMBL" id="SMFP01000005">
    <property type="protein sequence ID" value="TDE38299.1"/>
    <property type="molecule type" value="Genomic_DNA"/>
</dbReference>
<dbReference type="PANTHER" id="PTHR30213">
    <property type="entry name" value="INNER MEMBRANE PROTEIN YHJD"/>
    <property type="match status" value="1"/>
</dbReference>
<evidence type="ECO:0000313" key="7">
    <source>
        <dbReference type="EMBL" id="TDE38299.1"/>
    </source>
</evidence>